<sequence length="229" mass="24543">MHFLLINSNAKFQIRVLISLSVLKSSSDFSLIFATMPAVSVAKTTEAKSMAKPVKEKKPKAPKAASPASHPPYFEMIKEAIVALHERTGSSSYAIAKHMEDKHKGHLPANFKKILANKLKGFAAKGKLVKVKASFKLSEAGKAVKDKKPVAKKVVKKPVAEKAKKPKKAEVVKAGMKRKAPAASAVAKPKKKVATLAKSPKKVAKSPAKAKKPKTIKSPAAKKARVSKA</sequence>
<dbReference type="InterPro" id="IPR005819">
    <property type="entry name" value="H1/H5"/>
</dbReference>
<dbReference type="GO" id="GO:0045910">
    <property type="term" value="P:negative regulation of DNA recombination"/>
    <property type="evidence" value="ECO:0007669"/>
    <property type="project" value="TreeGrafter"/>
</dbReference>
<evidence type="ECO:0000313" key="9">
    <source>
        <dbReference type="EMBL" id="KAJ4811674.1"/>
    </source>
</evidence>
<dbReference type="GO" id="GO:0005634">
    <property type="term" value="C:nucleus"/>
    <property type="evidence" value="ECO:0007669"/>
    <property type="project" value="UniProtKB-SubCell"/>
</dbReference>
<feature type="region of interest" description="Disordered" evidence="7">
    <location>
        <begin position="47"/>
        <end position="70"/>
    </location>
</feature>
<dbReference type="InterPro" id="IPR005818">
    <property type="entry name" value="Histone_H1/H5_H15"/>
</dbReference>
<feature type="region of interest" description="Disordered" evidence="7">
    <location>
        <begin position="158"/>
        <end position="229"/>
    </location>
</feature>
<comment type="subcellular location">
    <subcellularLocation>
        <location evidence="2">Chromosome</location>
    </subcellularLocation>
    <subcellularLocation>
        <location evidence="1 6">Nucleus</location>
    </subcellularLocation>
</comment>
<dbReference type="GO" id="GO:0030527">
    <property type="term" value="F:structural constituent of chromatin"/>
    <property type="evidence" value="ECO:0007669"/>
    <property type="project" value="InterPro"/>
</dbReference>
<dbReference type="SMART" id="SM00526">
    <property type="entry name" value="H15"/>
    <property type="match status" value="1"/>
</dbReference>
<evidence type="ECO:0000256" key="4">
    <source>
        <dbReference type="ARBA" id="ARBA00023125"/>
    </source>
</evidence>
<evidence type="ECO:0000256" key="6">
    <source>
        <dbReference type="RuleBase" id="RU003894"/>
    </source>
</evidence>
<comment type="caution">
    <text evidence="9">The sequence shown here is derived from an EMBL/GenBank/DDBJ whole genome shotgun (WGS) entry which is preliminary data.</text>
</comment>
<dbReference type="EMBL" id="JAMFTS010000001">
    <property type="protein sequence ID" value="KAJ4811674.1"/>
    <property type="molecule type" value="Genomic_DNA"/>
</dbReference>
<keyword evidence="4 6" id="KW-0238">DNA-binding</keyword>
<comment type="similarity">
    <text evidence="6">Belongs to the histone H1/H5 family.</text>
</comment>
<evidence type="ECO:0000256" key="5">
    <source>
        <dbReference type="ARBA" id="ARBA00023242"/>
    </source>
</evidence>
<dbReference type="InterPro" id="IPR036390">
    <property type="entry name" value="WH_DNA-bd_sf"/>
</dbReference>
<dbReference type="PANTHER" id="PTHR11467:SF36">
    <property type="entry name" value="HISTONE 24-RELATED"/>
    <property type="match status" value="1"/>
</dbReference>
<evidence type="ECO:0000256" key="1">
    <source>
        <dbReference type="ARBA" id="ARBA00004123"/>
    </source>
</evidence>
<keyword evidence="5 6" id="KW-0539">Nucleus</keyword>
<organism evidence="9 10">
    <name type="scientific">Rhynchospora pubera</name>
    <dbReference type="NCBI Taxonomy" id="906938"/>
    <lineage>
        <taxon>Eukaryota</taxon>
        <taxon>Viridiplantae</taxon>
        <taxon>Streptophyta</taxon>
        <taxon>Embryophyta</taxon>
        <taxon>Tracheophyta</taxon>
        <taxon>Spermatophyta</taxon>
        <taxon>Magnoliopsida</taxon>
        <taxon>Liliopsida</taxon>
        <taxon>Poales</taxon>
        <taxon>Cyperaceae</taxon>
        <taxon>Cyperoideae</taxon>
        <taxon>Rhynchosporeae</taxon>
        <taxon>Rhynchospora</taxon>
    </lineage>
</organism>
<dbReference type="GO" id="GO:0006334">
    <property type="term" value="P:nucleosome assembly"/>
    <property type="evidence" value="ECO:0007669"/>
    <property type="project" value="InterPro"/>
</dbReference>
<name>A0AAV8H4K6_9POAL</name>
<dbReference type="Proteomes" id="UP001140206">
    <property type="component" value="Chromosome 1"/>
</dbReference>
<evidence type="ECO:0000259" key="8">
    <source>
        <dbReference type="PROSITE" id="PS51504"/>
    </source>
</evidence>
<dbReference type="GO" id="GO:0030261">
    <property type="term" value="P:chromosome condensation"/>
    <property type="evidence" value="ECO:0007669"/>
    <property type="project" value="TreeGrafter"/>
</dbReference>
<feature type="compositionally biased region" description="Basic and acidic residues" evidence="7">
    <location>
        <begin position="158"/>
        <end position="171"/>
    </location>
</feature>
<keyword evidence="10" id="KW-1185">Reference proteome</keyword>
<feature type="compositionally biased region" description="Basic residues" evidence="7">
    <location>
        <begin position="188"/>
        <end position="229"/>
    </location>
</feature>
<dbReference type="PROSITE" id="PS51504">
    <property type="entry name" value="H15"/>
    <property type="match status" value="1"/>
</dbReference>
<keyword evidence="3 6" id="KW-0158">Chromosome</keyword>
<dbReference type="Gene3D" id="1.10.10.10">
    <property type="entry name" value="Winged helix-like DNA-binding domain superfamily/Winged helix DNA-binding domain"/>
    <property type="match status" value="1"/>
</dbReference>
<gene>
    <name evidence="9" type="ORF">LUZ62_024240</name>
</gene>
<dbReference type="PRINTS" id="PR00624">
    <property type="entry name" value="HISTONEH5"/>
</dbReference>
<evidence type="ECO:0000256" key="2">
    <source>
        <dbReference type="ARBA" id="ARBA00004286"/>
    </source>
</evidence>
<dbReference type="CDD" id="cd00073">
    <property type="entry name" value="H15"/>
    <property type="match status" value="1"/>
</dbReference>
<evidence type="ECO:0000256" key="3">
    <source>
        <dbReference type="ARBA" id="ARBA00022454"/>
    </source>
</evidence>
<dbReference type="GO" id="GO:0031492">
    <property type="term" value="F:nucleosomal DNA binding"/>
    <property type="evidence" value="ECO:0007669"/>
    <property type="project" value="TreeGrafter"/>
</dbReference>
<dbReference type="PANTHER" id="PTHR11467">
    <property type="entry name" value="HISTONE H1"/>
    <property type="match status" value="1"/>
</dbReference>
<dbReference type="GO" id="GO:0003690">
    <property type="term" value="F:double-stranded DNA binding"/>
    <property type="evidence" value="ECO:0007669"/>
    <property type="project" value="TreeGrafter"/>
</dbReference>
<accession>A0AAV8H4K6</accession>
<dbReference type="AlphaFoldDB" id="A0AAV8H4K6"/>
<dbReference type="Pfam" id="PF00538">
    <property type="entry name" value="Linker_histone"/>
    <property type="match status" value="1"/>
</dbReference>
<protein>
    <submittedName>
        <fullName evidence="9">Histone H1</fullName>
    </submittedName>
</protein>
<evidence type="ECO:0000256" key="7">
    <source>
        <dbReference type="SAM" id="MobiDB-lite"/>
    </source>
</evidence>
<dbReference type="GO" id="GO:0000786">
    <property type="term" value="C:nucleosome"/>
    <property type="evidence" value="ECO:0007669"/>
    <property type="project" value="InterPro"/>
</dbReference>
<evidence type="ECO:0000313" key="10">
    <source>
        <dbReference type="Proteomes" id="UP001140206"/>
    </source>
</evidence>
<feature type="domain" description="H15" evidence="8">
    <location>
        <begin position="69"/>
        <end position="139"/>
    </location>
</feature>
<reference evidence="9" key="1">
    <citation type="submission" date="2022-08" db="EMBL/GenBank/DDBJ databases">
        <authorList>
            <person name="Marques A."/>
        </authorList>
    </citation>
    <scope>NUCLEOTIDE SEQUENCE</scope>
    <source>
        <strain evidence="9">RhyPub2mFocal</strain>
        <tissue evidence="9">Leaves</tissue>
    </source>
</reference>
<proteinExistence type="inferred from homology"/>
<dbReference type="InterPro" id="IPR036388">
    <property type="entry name" value="WH-like_DNA-bd_sf"/>
</dbReference>
<dbReference type="SUPFAM" id="SSF46785">
    <property type="entry name" value="Winged helix' DNA-binding domain"/>
    <property type="match status" value="1"/>
</dbReference>